<dbReference type="AlphaFoldDB" id="A0A830AYI9"/>
<sequence length="348" mass="39547">MSDPKNFKFCLKVVINKQKTKVLYAEADSDFTDVLLSFLTLPLGTIVKVLGKHYGDEAPVVGSLTSLYNGLSSLDGAHFCTESGKQMLLNPRNSSITECRKLKLNIDDTRHTKYFICRAIDLRGSKTGGVDDGYDGVFTSSKLYFIITDDLQVLPSGAGYAIQIIRNLGITDTNGTEVRDVTFGFNEVMELLKGSFLSKTPLTDLVLKERQMDFVTVKCEIGTLLVGQIEKQTCSTAKKMTVKVILQESTNKLLFAEVEDDFVEFLFSFLTIPLGGVECLLDGRTSKLKNIENLYRSISHYYRNRILRRFLNRLCIHRLKNGFFYGGFQNRLKKWGFLRRFLKNRRRN</sequence>
<dbReference type="Proteomes" id="UP000653305">
    <property type="component" value="Unassembled WGS sequence"/>
</dbReference>
<comment type="caution">
    <text evidence="1">The sequence shown here is derived from an EMBL/GenBank/DDBJ whole genome shotgun (WGS) entry which is preliminary data.</text>
</comment>
<dbReference type="EMBL" id="BMAC01000010">
    <property type="protein sequence ID" value="GFP79557.1"/>
    <property type="molecule type" value="Genomic_DNA"/>
</dbReference>
<dbReference type="PANTHER" id="PTHR33103:SF27">
    <property type="entry name" value="OS04G0594700 PROTEIN"/>
    <property type="match status" value="1"/>
</dbReference>
<evidence type="ECO:0000313" key="1">
    <source>
        <dbReference type="EMBL" id="GFP79557.1"/>
    </source>
</evidence>
<protein>
    <recommendedName>
        <fullName evidence="3">DUF674 family protein</fullName>
    </recommendedName>
</protein>
<dbReference type="InterPro" id="IPR007750">
    <property type="entry name" value="DUF674"/>
</dbReference>
<proteinExistence type="predicted"/>
<name>A0A830AYI9_9LAMI</name>
<organism evidence="1 2">
    <name type="scientific">Phtheirospermum japonicum</name>
    <dbReference type="NCBI Taxonomy" id="374723"/>
    <lineage>
        <taxon>Eukaryota</taxon>
        <taxon>Viridiplantae</taxon>
        <taxon>Streptophyta</taxon>
        <taxon>Embryophyta</taxon>
        <taxon>Tracheophyta</taxon>
        <taxon>Spermatophyta</taxon>
        <taxon>Magnoliopsida</taxon>
        <taxon>eudicotyledons</taxon>
        <taxon>Gunneridae</taxon>
        <taxon>Pentapetalae</taxon>
        <taxon>asterids</taxon>
        <taxon>lamiids</taxon>
        <taxon>Lamiales</taxon>
        <taxon>Orobanchaceae</taxon>
        <taxon>Orobanchaceae incertae sedis</taxon>
        <taxon>Phtheirospermum</taxon>
    </lineage>
</organism>
<evidence type="ECO:0008006" key="3">
    <source>
        <dbReference type="Google" id="ProtNLM"/>
    </source>
</evidence>
<evidence type="ECO:0000313" key="2">
    <source>
        <dbReference type="Proteomes" id="UP000653305"/>
    </source>
</evidence>
<keyword evidence="2" id="KW-1185">Reference proteome</keyword>
<accession>A0A830AYI9</accession>
<dbReference type="OrthoDB" id="1099638at2759"/>
<reference evidence="1" key="1">
    <citation type="submission" date="2020-07" db="EMBL/GenBank/DDBJ databases">
        <title>Ethylene signaling mediates host invasion by parasitic plants.</title>
        <authorList>
            <person name="Yoshida S."/>
        </authorList>
    </citation>
    <scope>NUCLEOTIDE SEQUENCE</scope>
    <source>
        <strain evidence="1">Okayama</strain>
    </source>
</reference>
<dbReference type="PANTHER" id="PTHR33103">
    <property type="entry name" value="OS01G0153900 PROTEIN"/>
    <property type="match status" value="1"/>
</dbReference>
<gene>
    <name evidence="1" type="ORF">PHJA_000099200</name>
</gene>
<dbReference type="Pfam" id="PF05056">
    <property type="entry name" value="DUF674"/>
    <property type="match status" value="2"/>
</dbReference>